<dbReference type="Gene3D" id="1.20.5.510">
    <property type="entry name" value="Single helix bin"/>
    <property type="match status" value="1"/>
</dbReference>
<feature type="region of interest" description="Disordered" evidence="1">
    <location>
        <begin position="411"/>
        <end position="453"/>
    </location>
</feature>
<name>A0AAE0P1F6_SORBR</name>
<keyword evidence="2" id="KW-1133">Transmembrane helix</keyword>
<dbReference type="AlphaFoldDB" id="A0AAE0P1F6"/>
<feature type="region of interest" description="Disordered" evidence="1">
    <location>
        <begin position="475"/>
        <end position="536"/>
    </location>
</feature>
<reference evidence="3" key="2">
    <citation type="submission" date="2023-07" db="EMBL/GenBank/DDBJ databases">
        <authorList>
            <consortium name="Lawrence Berkeley National Laboratory"/>
            <person name="Haridas S."/>
            <person name="Hensen N."/>
            <person name="Bonometti L."/>
            <person name="Westerberg I."/>
            <person name="Brannstrom I.O."/>
            <person name="Guillou S."/>
            <person name="Cros-Aarteil S."/>
            <person name="Calhoun S."/>
            <person name="Kuo A."/>
            <person name="Mondo S."/>
            <person name="Pangilinan J."/>
            <person name="Riley R."/>
            <person name="LaButti K."/>
            <person name="Andreopoulos B."/>
            <person name="Lipzen A."/>
            <person name="Chen C."/>
            <person name="Yanf M."/>
            <person name="Daum C."/>
            <person name="Ng V."/>
            <person name="Clum A."/>
            <person name="Steindorff A."/>
            <person name="Ohm R."/>
            <person name="Martin F."/>
            <person name="Silar P."/>
            <person name="Natvig D."/>
            <person name="Lalanne C."/>
            <person name="Gautier V."/>
            <person name="Ament-velasquez S.L."/>
            <person name="Kruys A."/>
            <person name="Hutchinson M.I."/>
            <person name="Powell A.J."/>
            <person name="Barry K."/>
            <person name="Miller A.N."/>
            <person name="Grigoriev I.V."/>
            <person name="Debuchy R."/>
            <person name="Gladieux P."/>
            <person name="Thoren M.H."/>
            <person name="Johannesson H."/>
        </authorList>
    </citation>
    <scope>NUCLEOTIDE SEQUENCE</scope>
    <source>
        <strain evidence="3">FGSC 1904</strain>
    </source>
</reference>
<gene>
    <name evidence="3" type="ORF">B0T20DRAFT_483609</name>
</gene>
<accession>A0AAE0P1F6</accession>
<reference evidence="3" key="1">
    <citation type="journal article" date="2023" name="Mol. Phylogenet. Evol.">
        <title>Genome-scale phylogeny and comparative genomics of the fungal order Sordariales.</title>
        <authorList>
            <person name="Hensen N."/>
            <person name="Bonometti L."/>
            <person name="Westerberg I."/>
            <person name="Brannstrom I.O."/>
            <person name="Guillou S."/>
            <person name="Cros-Aarteil S."/>
            <person name="Calhoun S."/>
            <person name="Haridas S."/>
            <person name="Kuo A."/>
            <person name="Mondo S."/>
            <person name="Pangilinan J."/>
            <person name="Riley R."/>
            <person name="LaButti K."/>
            <person name="Andreopoulos B."/>
            <person name="Lipzen A."/>
            <person name="Chen C."/>
            <person name="Yan M."/>
            <person name="Daum C."/>
            <person name="Ng V."/>
            <person name="Clum A."/>
            <person name="Steindorff A."/>
            <person name="Ohm R.A."/>
            <person name="Martin F."/>
            <person name="Silar P."/>
            <person name="Natvig D.O."/>
            <person name="Lalanne C."/>
            <person name="Gautier V."/>
            <person name="Ament-Velasquez S.L."/>
            <person name="Kruys A."/>
            <person name="Hutchinson M.I."/>
            <person name="Powell A.J."/>
            <person name="Barry K."/>
            <person name="Miller A.N."/>
            <person name="Grigoriev I.V."/>
            <person name="Debuchy R."/>
            <person name="Gladieux P."/>
            <person name="Hiltunen Thoren M."/>
            <person name="Johannesson H."/>
        </authorList>
    </citation>
    <scope>NUCLEOTIDE SEQUENCE</scope>
    <source>
        <strain evidence="3">FGSC 1904</strain>
    </source>
</reference>
<evidence type="ECO:0000313" key="4">
    <source>
        <dbReference type="Proteomes" id="UP001281003"/>
    </source>
</evidence>
<keyword evidence="2" id="KW-0472">Membrane</keyword>
<feature type="transmembrane region" description="Helical" evidence="2">
    <location>
        <begin position="219"/>
        <end position="240"/>
    </location>
</feature>
<evidence type="ECO:0000313" key="3">
    <source>
        <dbReference type="EMBL" id="KAK3391588.1"/>
    </source>
</evidence>
<keyword evidence="2" id="KW-0812">Transmembrane</keyword>
<evidence type="ECO:0000256" key="2">
    <source>
        <dbReference type="SAM" id="Phobius"/>
    </source>
</evidence>
<evidence type="ECO:0000256" key="1">
    <source>
        <dbReference type="SAM" id="MobiDB-lite"/>
    </source>
</evidence>
<feature type="compositionally biased region" description="Basic and acidic residues" evidence="1">
    <location>
        <begin position="437"/>
        <end position="446"/>
    </location>
</feature>
<dbReference type="EMBL" id="JAUTDP010000013">
    <property type="protein sequence ID" value="KAK3391588.1"/>
    <property type="molecule type" value="Genomic_DNA"/>
</dbReference>
<organism evidence="3 4">
    <name type="scientific">Sordaria brevicollis</name>
    <dbReference type="NCBI Taxonomy" id="83679"/>
    <lineage>
        <taxon>Eukaryota</taxon>
        <taxon>Fungi</taxon>
        <taxon>Dikarya</taxon>
        <taxon>Ascomycota</taxon>
        <taxon>Pezizomycotina</taxon>
        <taxon>Sordariomycetes</taxon>
        <taxon>Sordariomycetidae</taxon>
        <taxon>Sordariales</taxon>
        <taxon>Sordariaceae</taxon>
        <taxon>Sordaria</taxon>
    </lineage>
</organism>
<feature type="compositionally biased region" description="Gly residues" evidence="1">
    <location>
        <begin position="609"/>
        <end position="619"/>
    </location>
</feature>
<proteinExistence type="predicted"/>
<keyword evidence="4" id="KW-1185">Reference proteome</keyword>
<comment type="caution">
    <text evidence="3">The sequence shown here is derived from an EMBL/GenBank/DDBJ whole genome shotgun (WGS) entry which is preliminary data.</text>
</comment>
<feature type="compositionally biased region" description="Polar residues" evidence="1">
    <location>
        <begin position="475"/>
        <end position="489"/>
    </location>
</feature>
<sequence length="683" mass="72437">MSSPNLPLGARSFIFTTTRGKRCTAILKVVQSSNVRTTTARNPRLSATATTTTTTLTTLTTSTASTPGTIEATRDEVTEPAIPSTSPSPLLEDTILPSSTPVTISPTITSKVAITSISAPLLSSSTAVADESFAGQESFAGPETSAITGIEPSLGPGIGKATASAIFPDDAVATSFASTVPNLQPSSAKNAEKVTETPLTIPTISSVESTNSNSEAAKVAGGVLSGLVVLSVIGLFFWLWRRRRVNKRRNTLLTPLGPGPHTDSTEKAPYTFSRRSIGPTSLFAKVKAALGYNVKKIRERISQTFSEPSIRLSPSSRPQSRGFLASHGRNPSSFLFNESNGADTLKDRIVNWWSKVTSHITIGKRLGLRLRSDDEVVRDRYTDVGKKSERKTSLQHQPDFLTLLAMDDGDLSRGGLGRQGQQQQHKAATLQPPGFKESNDPFRDDDNNNNNNNNIIINTLSHISAIPAPLASVATSNNRSADNDTNNPFSDPLPQRTTSDRRRRRRQSRGQQSISVSAGAANHPSRQPSTRTYRESIDSFTTLRDKFRSDPFDLERPELLGVGVGGGITGVGVGVARGVIPVGVGEAATAPSGGPIRHPPSVHTRQESLGGGGGSGLGRGSSRRYSSSYSYSSGVVSSLGEDDGWNDPGPDVGPAAVASLGTGGYKRVRGASLYIFRSIVVSM</sequence>
<dbReference type="Proteomes" id="UP001281003">
    <property type="component" value="Unassembled WGS sequence"/>
</dbReference>
<protein>
    <submittedName>
        <fullName evidence="3">Uncharacterized protein</fullName>
    </submittedName>
</protein>
<feature type="region of interest" description="Disordered" evidence="1">
    <location>
        <begin position="590"/>
        <end position="623"/>
    </location>
</feature>